<proteinExistence type="predicted"/>
<dbReference type="Proteomes" id="UP000007303">
    <property type="component" value="Unassembled WGS sequence"/>
</dbReference>
<feature type="domain" description="GST C-terminal" evidence="2">
    <location>
        <begin position="47"/>
        <end position="191"/>
    </location>
</feature>
<accession>H3CV13</accession>
<dbReference type="HOGENOM" id="CLU_1405542_0_0_1"/>
<sequence length="194" mass="21990">NPPRCSLKSLERCQSWNHGAGHNSAVGRRLPVLEDHDRPGGEGPGRLPAEAAVLRQRGAQVCRSAEHKPQRTASCFQTWRRHRERVLRRLSLPGERHDSALTRNKKALSTELKLWEGYLEQLGPKAHLAGQSFTLADVVVFPTIASLFRFGLTADRYPNLGEYYARVKERPSIRASWPPHWLENLEGVVDLKDF</sequence>
<dbReference type="PROSITE" id="PS50405">
    <property type="entry name" value="GST_CTER"/>
    <property type="match status" value="1"/>
</dbReference>
<dbReference type="Ensembl" id="ENSTNIT00000012288.1">
    <property type="protein sequence ID" value="ENSTNIP00000012097.1"/>
    <property type="gene ID" value="ENSTNIG00000009232.1"/>
</dbReference>
<dbReference type="STRING" id="99883.ENSTNIP00000012097"/>
<dbReference type="InterPro" id="IPR004046">
    <property type="entry name" value="GST_C"/>
</dbReference>
<dbReference type="AlphaFoldDB" id="H3CV13"/>
<dbReference type="PANTHER" id="PTHR44051:SF8">
    <property type="entry name" value="GLUTATHIONE S-TRANSFERASE GSTA"/>
    <property type="match status" value="1"/>
</dbReference>
<dbReference type="Pfam" id="PF14497">
    <property type="entry name" value="GST_C_3"/>
    <property type="match status" value="1"/>
</dbReference>
<keyword evidence="4" id="KW-1185">Reference proteome</keyword>
<evidence type="ECO:0000256" key="1">
    <source>
        <dbReference type="SAM" id="MobiDB-lite"/>
    </source>
</evidence>
<dbReference type="InterPro" id="IPR036282">
    <property type="entry name" value="Glutathione-S-Trfase_C_sf"/>
</dbReference>
<feature type="compositionally biased region" description="Basic and acidic residues" evidence="1">
    <location>
        <begin position="31"/>
        <end position="40"/>
    </location>
</feature>
<dbReference type="InterPro" id="IPR010987">
    <property type="entry name" value="Glutathione-S-Trfase_C-like"/>
</dbReference>
<dbReference type="Gene3D" id="1.20.1050.10">
    <property type="match status" value="1"/>
</dbReference>
<evidence type="ECO:0000259" key="2">
    <source>
        <dbReference type="PROSITE" id="PS50405"/>
    </source>
</evidence>
<organism evidence="3 4">
    <name type="scientific">Tetraodon nigroviridis</name>
    <name type="common">Spotted green pufferfish</name>
    <name type="synonym">Chelonodon nigroviridis</name>
    <dbReference type="NCBI Taxonomy" id="99883"/>
    <lineage>
        <taxon>Eukaryota</taxon>
        <taxon>Metazoa</taxon>
        <taxon>Chordata</taxon>
        <taxon>Craniata</taxon>
        <taxon>Vertebrata</taxon>
        <taxon>Euteleostomi</taxon>
        <taxon>Actinopterygii</taxon>
        <taxon>Neopterygii</taxon>
        <taxon>Teleostei</taxon>
        <taxon>Neoteleostei</taxon>
        <taxon>Acanthomorphata</taxon>
        <taxon>Eupercaria</taxon>
        <taxon>Tetraodontiformes</taxon>
        <taxon>Tetradontoidea</taxon>
        <taxon>Tetraodontidae</taxon>
        <taxon>Tetraodon</taxon>
    </lineage>
</organism>
<dbReference type="PANTHER" id="PTHR44051">
    <property type="entry name" value="GLUTATHIONE S-TRANSFERASE-RELATED"/>
    <property type="match status" value="1"/>
</dbReference>
<dbReference type="SUPFAM" id="SSF47616">
    <property type="entry name" value="GST C-terminal domain-like"/>
    <property type="match status" value="1"/>
</dbReference>
<reference evidence="4" key="1">
    <citation type="journal article" date="2004" name="Nature">
        <title>Genome duplication in the teleost fish Tetraodon nigroviridis reveals the early vertebrate proto-karyotype.</title>
        <authorList>
            <person name="Jaillon O."/>
            <person name="Aury J.-M."/>
            <person name="Brunet F."/>
            <person name="Petit J.-L."/>
            <person name="Stange-Thomann N."/>
            <person name="Mauceli E."/>
            <person name="Bouneau L."/>
            <person name="Fischer C."/>
            <person name="Ozouf-Costaz C."/>
            <person name="Bernot A."/>
            <person name="Nicaud S."/>
            <person name="Jaffe D."/>
            <person name="Fisher S."/>
            <person name="Lutfalla G."/>
            <person name="Dossat C."/>
            <person name="Segurens B."/>
            <person name="Dasilva C."/>
            <person name="Salanoubat M."/>
            <person name="Levy M."/>
            <person name="Boudet N."/>
            <person name="Castellano S."/>
            <person name="Anthouard V."/>
            <person name="Jubin C."/>
            <person name="Castelli V."/>
            <person name="Katinka M."/>
            <person name="Vacherie B."/>
            <person name="Biemont C."/>
            <person name="Skalli Z."/>
            <person name="Cattolico L."/>
            <person name="Poulain J."/>
            <person name="De Berardinis V."/>
            <person name="Cruaud C."/>
            <person name="Duprat S."/>
            <person name="Brottier P."/>
            <person name="Coutanceau J.-P."/>
            <person name="Gouzy J."/>
            <person name="Parra G."/>
            <person name="Lardier G."/>
            <person name="Chapple C."/>
            <person name="McKernan K.J."/>
            <person name="McEwan P."/>
            <person name="Bosak S."/>
            <person name="Kellis M."/>
            <person name="Volff J.-N."/>
            <person name="Guigo R."/>
            <person name="Zody M.C."/>
            <person name="Mesirov J."/>
            <person name="Lindblad-Toh K."/>
            <person name="Birren B."/>
            <person name="Nusbaum C."/>
            <person name="Kahn D."/>
            <person name="Robinson-Rechavi M."/>
            <person name="Laudet V."/>
            <person name="Schachter V."/>
            <person name="Quetier F."/>
            <person name="Saurin W."/>
            <person name="Scarpelli C."/>
            <person name="Wincker P."/>
            <person name="Lander E.S."/>
            <person name="Weissenbach J."/>
            <person name="Roest Crollius H."/>
        </authorList>
    </citation>
    <scope>NUCLEOTIDE SEQUENCE [LARGE SCALE GENOMIC DNA]</scope>
</reference>
<reference evidence="3" key="2">
    <citation type="submission" date="2025-08" db="UniProtKB">
        <authorList>
            <consortium name="Ensembl"/>
        </authorList>
    </citation>
    <scope>IDENTIFICATION</scope>
</reference>
<feature type="region of interest" description="Disordered" evidence="1">
    <location>
        <begin position="27"/>
        <end position="46"/>
    </location>
</feature>
<protein>
    <recommendedName>
        <fullName evidence="2">GST C-terminal domain-containing protein</fullName>
    </recommendedName>
</protein>
<dbReference type="InParanoid" id="H3CV13"/>
<name>H3CV13_TETNG</name>
<evidence type="ECO:0000313" key="3">
    <source>
        <dbReference type="Ensembl" id="ENSTNIP00000012097.1"/>
    </source>
</evidence>
<evidence type="ECO:0000313" key="4">
    <source>
        <dbReference type="Proteomes" id="UP000007303"/>
    </source>
</evidence>
<dbReference type="GeneTree" id="ENSGT00940000168907"/>
<reference evidence="3" key="3">
    <citation type="submission" date="2025-09" db="UniProtKB">
        <authorList>
            <consortium name="Ensembl"/>
        </authorList>
    </citation>
    <scope>IDENTIFICATION</scope>
</reference>